<evidence type="ECO:0000256" key="1">
    <source>
        <dbReference type="SAM" id="MobiDB-lite"/>
    </source>
</evidence>
<sequence length="137" mass="14806">ALLSRRKAEVSGGSQARGPQQFLKPGQLRSASVAPLLSTRPGMCRAFGLENEHKRTNKEASKMLMRLARRSRGPRSRRCASLLPPGAGGREQRGAGPHAARLMAALMARWRGPRAQRAPGLRGCALRPAPRGRRPSA</sequence>
<evidence type="ECO:0000313" key="2">
    <source>
        <dbReference type="EMBL" id="VTJ52359.1"/>
    </source>
</evidence>
<dbReference type="Proteomes" id="UP000335636">
    <property type="component" value="Unassembled WGS sequence"/>
</dbReference>
<feature type="region of interest" description="Disordered" evidence="1">
    <location>
        <begin position="1"/>
        <end position="27"/>
    </location>
</feature>
<evidence type="ECO:0000313" key="3">
    <source>
        <dbReference type="Proteomes" id="UP000335636"/>
    </source>
</evidence>
<protein>
    <submittedName>
        <fullName evidence="2">Uncharacterized protein</fullName>
    </submittedName>
</protein>
<organism evidence="2 3">
    <name type="scientific">Marmota monax</name>
    <name type="common">Woodchuck</name>
    <dbReference type="NCBI Taxonomy" id="9995"/>
    <lineage>
        <taxon>Eukaryota</taxon>
        <taxon>Metazoa</taxon>
        <taxon>Chordata</taxon>
        <taxon>Craniata</taxon>
        <taxon>Vertebrata</taxon>
        <taxon>Euteleostomi</taxon>
        <taxon>Mammalia</taxon>
        <taxon>Eutheria</taxon>
        <taxon>Euarchontoglires</taxon>
        <taxon>Glires</taxon>
        <taxon>Rodentia</taxon>
        <taxon>Sciuromorpha</taxon>
        <taxon>Sciuridae</taxon>
        <taxon>Xerinae</taxon>
        <taxon>Marmotini</taxon>
        <taxon>Marmota</taxon>
    </lineage>
</organism>
<feature type="compositionally biased region" description="Basic residues" evidence="1">
    <location>
        <begin position="68"/>
        <end position="78"/>
    </location>
</feature>
<gene>
    <name evidence="2" type="ORF">MONAX_5E042860</name>
</gene>
<accession>A0A5E4A5P2</accession>
<dbReference type="AlphaFoldDB" id="A0A5E4A5P2"/>
<proteinExistence type="predicted"/>
<feature type="non-terminal residue" evidence="2">
    <location>
        <position position="137"/>
    </location>
</feature>
<comment type="caution">
    <text evidence="2">The sequence shown here is derived from an EMBL/GenBank/DDBJ whole genome shotgun (WGS) entry which is preliminary data.</text>
</comment>
<feature type="region of interest" description="Disordered" evidence="1">
    <location>
        <begin position="113"/>
        <end position="137"/>
    </location>
</feature>
<keyword evidence="3" id="KW-1185">Reference proteome</keyword>
<feature type="region of interest" description="Disordered" evidence="1">
    <location>
        <begin position="68"/>
        <end position="97"/>
    </location>
</feature>
<feature type="non-terminal residue" evidence="2">
    <location>
        <position position="1"/>
    </location>
</feature>
<reference evidence="2" key="1">
    <citation type="submission" date="2019-04" db="EMBL/GenBank/DDBJ databases">
        <authorList>
            <person name="Alioto T."/>
            <person name="Alioto T."/>
        </authorList>
    </citation>
    <scope>NUCLEOTIDE SEQUENCE [LARGE SCALE GENOMIC DNA]</scope>
</reference>
<dbReference type="EMBL" id="CABDUW010000016">
    <property type="protein sequence ID" value="VTJ52359.1"/>
    <property type="molecule type" value="Genomic_DNA"/>
</dbReference>
<name>A0A5E4A5P2_MARMO</name>